<organism evidence="2 3">
    <name type="scientific">Escherichia coli</name>
    <dbReference type="NCBI Taxonomy" id="562"/>
    <lineage>
        <taxon>Bacteria</taxon>
        <taxon>Pseudomonadati</taxon>
        <taxon>Pseudomonadota</taxon>
        <taxon>Gammaproteobacteria</taxon>
        <taxon>Enterobacterales</taxon>
        <taxon>Enterobacteriaceae</taxon>
        <taxon>Escherichia</taxon>
    </lineage>
</organism>
<feature type="non-terminal residue" evidence="2">
    <location>
        <position position="100"/>
    </location>
</feature>
<name>A0AAX0K691_ECOLX</name>
<evidence type="ECO:0000256" key="1">
    <source>
        <dbReference type="SAM" id="MobiDB-lite"/>
    </source>
</evidence>
<feature type="region of interest" description="Disordered" evidence="1">
    <location>
        <begin position="15"/>
        <end position="44"/>
    </location>
</feature>
<reference evidence="2 3" key="1">
    <citation type="submission" date="2016-10" db="EMBL/GenBank/DDBJ databases">
        <title>Whole genome sequences of antibiotic resistant commensal Escherichia coli from healthy Australian adults.</title>
        <authorList>
            <person name="Moran R.A."/>
            <person name="Anantham S."/>
            <person name="Nigro S.J."/>
            <person name="Holt K.E."/>
            <person name="Hall R.M."/>
        </authorList>
    </citation>
    <scope>NUCLEOTIDE SEQUENCE [LARGE SCALE GENOMIC DNA]</scope>
    <source>
        <strain evidence="2 3">2.3-R4</strain>
    </source>
</reference>
<accession>A0AAX0K691</accession>
<evidence type="ECO:0000313" key="2">
    <source>
        <dbReference type="EMBL" id="OOK22046.1"/>
    </source>
</evidence>
<sequence>MQGFDIWFGGVGADRRRRAKEHQTPVQRKTAENPRPIRAGRKGGKARRALKKIIPALTGFELDILHALKDVEDVKAIRITPKIPTCSFPCGFQDIFPVFC</sequence>
<gene>
    <name evidence="2" type="ORF">BMT91_26290</name>
</gene>
<protein>
    <submittedName>
        <fullName evidence="2">Uncharacterized protein</fullName>
    </submittedName>
</protein>
<comment type="caution">
    <text evidence="2">The sequence shown here is derived from an EMBL/GenBank/DDBJ whole genome shotgun (WGS) entry which is preliminary data.</text>
</comment>
<proteinExistence type="predicted"/>
<dbReference type="Proteomes" id="UP000188855">
    <property type="component" value="Unassembled WGS sequence"/>
</dbReference>
<dbReference type="EMBL" id="MPAF01000139">
    <property type="protein sequence ID" value="OOK22046.1"/>
    <property type="molecule type" value="Genomic_DNA"/>
</dbReference>
<evidence type="ECO:0000313" key="3">
    <source>
        <dbReference type="Proteomes" id="UP000188855"/>
    </source>
</evidence>
<dbReference type="AlphaFoldDB" id="A0AAX0K691"/>